<dbReference type="VEuPathDB" id="FungiDB:SPRG_00217"/>
<dbReference type="AlphaFoldDB" id="A0A067CXZ3"/>
<dbReference type="Proteomes" id="UP000030745">
    <property type="component" value="Unassembled WGS sequence"/>
</dbReference>
<evidence type="ECO:0008006" key="4">
    <source>
        <dbReference type="Google" id="ProtNLM"/>
    </source>
</evidence>
<dbReference type="SUPFAM" id="SSF52047">
    <property type="entry name" value="RNI-like"/>
    <property type="match status" value="2"/>
</dbReference>
<evidence type="ECO:0000256" key="1">
    <source>
        <dbReference type="SAM" id="MobiDB-lite"/>
    </source>
</evidence>
<evidence type="ECO:0000313" key="3">
    <source>
        <dbReference type="Proteomes" id="UP000030745"/>
    </source>
</evidence>
<dbReference type="GeneID" id="24122869"/>
<dbReference type="Pfam" id="PF13516">
    <property type="entry name" value="LRR_6"/>
    <property type="match status" value="5"/>
</dbReference>
<accession>A0A067CXZ3</accession>
<dbReference type="PANTHER" id="PTHR24114:SF2">
    <property type="entry name" value="F-BOX DOMAIN-CONTAINING PROTEIN-RELATED"/>
    <property type="match status" value="1"/>
</dbReference>
<dbReference type="PANTHER" id="PTHR24114">
    <property type="entry name" value="LEUCINE RICH REPEAT FAMILY PROTEIN"/>
    <property type="match status" value="1"/>
</dbReference>
<protein>
    <recommendedName>
        <fullName evidence="4">RNI-like protein</fullName>
    </recommendedName>
</protein>
<proteinExistence type="predicted"/>
<dbReference type="EMBL" id="KK583189">
    <property type="protein sequence ID" value="KDO35368.1"/>
    <property type="molecule type" value="Genomic_DNA"/>
</dbReference>
<organism evidence="2 3">
    <name type="scientific">Saprolegnia parasitica (strain CBS 223.65)</name>
    <dbReference type="NCBI Taxonomy" id="695850"/>
    <lineage>
        <taxon>Eukaryota</taxon>
        <taxon>Sar</taxon>
        <taxon>Stramenopiles</taxon>
        <taxon>Oomycota</taxon>
        <taxon>Saprolegniomycetes</taxon>
        <taxon>Saprolegniales</taxon>
        <taxon>Saprolegniaceae</taxon>
        <taxon>Saprolegnia</taxon>
    </lineage>
</organism>
<dbReference type="SMART" id="SM00368">
    <property type="entry name" value="LRR_RI"/>
    <property type="match status" value="7"/>
</dbReference>
<gene>
    <name evidence="2" type="ORF">SPRG_00217</name>
</gene>
<dbReference type="InterPro" id="IPR052394">
    <property type="entry name" value="LRR-containing"/>
</dbReference>
<feature type="region of interest" description="Disordered" evidence="1">
    <location>
        <begin position="250"/>
        <end position="273"/>
    </location>
</feature>
<dbReference type="Gene3D" id="3.80.10.10">
    <property type="entry name" value="Ribonuclease Inhibitor"/>
    <property type="match status" value="3"/>
</dbReference>
<dbReference type="OrthoDB" id="333024at2759"/>
<dbReference type="InterPro" id="IPR001611">
    <property type="entry name" value="Leu-rich_rpt"/>
</dbReference>
<dbReference type="InterPro" id="IPR032675">
    <property type="entry name" value="LRR_dom_sf"/>
</dbReference>
<reference evidence="2 3" key="1">
    <citation type="journal article" date="2013" name="PLoS Genet.">
        <title>Distinctive expansion of potential virulence genes in the genome of the oomycete fish pathogen Saprolegnia parasitica.</title>
        <authorList>
            <person name="Jiang R.H."/>
            <person name="de Bruijn I."/>
            <person name="Haas B.J."/>
            <person name="Belmonte R."/>
            <person name="Lobach L."/>
            <person name="Christie J."/>
            <person name="van den Ackerveken G."/>
            <person name="Bottin A."/>
            <person name="Bulone V."/>
            <person name="Diaz-Moreno S.M."/>
            <person name="Dumas B."/>
            <person name="Fan L."/>
            <person name="Gaulin E."/>
            <person name="Govers F."/>
            <person name="Grenville-Briggs L.J."/>
            <person name="Horner N.R."/>
            <person name="Levin J.Z."/>
            <person name="Mammella M."/>
            <person name="Meijer H.J."/>
            <person name="Morris P."/>
            <person name="Nusbaum C."/>
            <person name="Oome S."/>
            <person name="Phillips A.J."/>
            <person name="van Rooyen D."/>
            <person name="Rzeszutek E."/>
            <person name="Saraiva M."/>
            <person name="Secombes C.J."/>
            <person name="Seidl M.F."/>
            <person name="Snel B."/>
            <person name="Stassen J.H."/>
            <person name="Sykes S."/>
            <person name="Tripathy S."/>
            <person name="van den Berg H."/>
            <person name="Vega-Arreguin J.C."/>
            <person name="Wawra S."/>
            <person name="Young S.K."/>
            <person name="Zeng Q."/>
            <person name="Dieguez-Uribeondo J."/>
            <person name="Russ C."/>
            <person name="Tyler B.M."/>
            <person name="van West P."/>
        </authorList>
    </citation>
    <scope>NUCLEOTIDE SEQUENCE [LARGE SCALE GENOMIC DNA]</scope>
    <source>
        <strain evidence="2 3">CBS 223.65</strain>
    </source>
</reference>
<keyword evidence="3" id="KW-1185">Reference proteome</keyword>
<dbReference type="RefSeq" id="XP_012193714.1">
    <property type="nucleotide sequence ID" value="XM_012338324.1"/>
</dbReference>
<dbReference type="OMA" id="HTEMSTA"/>
<dbReference type="KEGG" id="spar:SPRG_00217"/>
<sequence length="408" mass="42707">MRRLTLPLATNYFLLSLHLGGNGLGDESMLLLSAALASNAALQTLVLSYNAMTAVGAVALAEALATNAALTHLDVAHNRIGSDGLLAWLNLKTNSTLRTLHMSHNPAIHDAGGVDLLRPLATEPLSLADETRQKLLLKSKSRPYAATLVEAPANTSLFTLTLSEIGLSLASASRLQHVLASTAVLTSLDVSMNSFSLESSKELARGVAANASLTYLHGGANALDDVVGELMATALGTHPRLRTALFPASFHGPTPAATSPRRSSQRRASRTWTSGGVLEPPGIVALCKAIGKNSTLRVLELTSVGLKSDTVVQVLATALETNETLTELHLGYNSITLRGCKLLRDAVAATPCQLTPESLILEGNSGSKARGSNVLISGGSLSPTKPPVHPNTTIGEPLITFTRPSQLH</sequence>
<name>A0A067CXZ3_SAPPC</name>
<evidence type="ECO:0000313" key="2">
    <source>
        <dbReference type="EMBL" id="KDO35368.1"/>
    </source>
</evidence>